<dbReference type="Pfam" id="PF03663">
    <property type="entry name" value="Glyco_hydro_76"/>
    <property type="match status" value="1"/>
</dbReference>
<dbReference type="eggNOG" id="ENOG502QSWP">
    <property type="taxonomic scope" value="Eukaryota"/>
</dbReference>
<dbReference type="GO" id="GO:0009272">
    <property type="term" value="P:fungal-type cell wall biogenesis"/>
    <property type="evidence" value="ECO:0007669"/>
    <property type="project" value="TreeGrafter"/>
</dbReference>
<dbReference type="PANTHER" id="PTHR12145:SF36">
    <property type="entry name" value="MANNAN ENDO-1,6-ALPHA-MANNOSIDASE DCW1"/>
    <property type="match status" value="1"/>
</dbReference>
<dbReference type="STRING" id="1284197.S8C761"/>
<feature type="chain" id="PRO_5004561946" description="Mannan endo-1,6-alpha-mannosidase" evidence="10">
    <location>
        <begin position="27"/>
        <end position="472"/>
    </location>
</feature>
<organism evidence="11 12">
    <name type="scientific">Dactylellina haptotyla (strain CBS 200.50)</name>
    <name type="common">Nematode-trapping fungus</name>
    <name type="synonym">Monacrosporium haptotylum</name>
    <dbReference type="NCBI Taxonomy" id="1284197"/>
    <lineage>
        <taxon>Eukaryota</taxon>
        <taxon>Fungi</taxon>
        <taxon>Dikarya</taxon>
        <taxon>Ascomycota</taxon>
        <taxon>Pezizomycotina</taxon>
        <taxon>Orbiliomycetes</taxon>
        <taxon>Orbiliales</taxon>
        <taxon>Orbiliaceae</taxon>
        <taxon>Dactylellina</taxon>
    </lineage>
</organism>
<proteinExistence type="inferred from homology"/>
<keyword evidence="12" id="KW-1185">Reference proteome</keyword>
<keyword evidence="6" id="KW-0325">Glycoprotein</keyword>
<dbReference type="OMA" id="NDDVGYW"/>
<dbReference type="InterPro" id="IPR014480">
    <property type="entry name" value="Mannan-1_6-alpha_mannosidase"/>
</dbReference>
<evidence type="ECO:0000256" key="10">
    <source>
        <dbReference type="SAM" id="SignalP"/>
    </source>
</evidence>
<evidence type="ECO:0000256" key="3">
    <source>
        <dbReference type="ARBA" id="ARBA00012350"/>
    </source>
</evidence>
<dbReference type="OrthoDB" id="9984024at2759"/>
<evidence type="ECO:0000256" key="7">
    <source>
        <dbReference type="ARBA" id="ARBA00023295"/>
    </source>
</evidence>
<keyword evidence="4 10" id="KW-0732">Signal</keyword>
<keyword evidence="7 8" id="KW-0326">Glycosidase</keyword>
<evidence type="ECO:0000256" key="4">
    <source>
        <dbReference type="ARBA" id="ARBA00022729"/>
    </source>
</evidence>
<dbReference type="InterPro" id="IPR005198">
    <property type="entry name" value="Glyco_hydro_76"/>
</dbReference>
<dbReference type="Proteomes" id="UP000015100">
    <property type="component" value="Unassembled WGS sequence"/>
</dbReference>
<evidence type="ECO:0000256" key="9">
    <source>
        <dbReference type="SAM" id="MobiDB-lite"/>
    </source>
</evidence>
<comment type="catalytic activity">
    <reaction evidence="1 8">
        <text>Random hydrolysis of (1-&gt;6)-alpha-D-mannosidic linkages in unbranched (1-&gt;6)-mannans.</text>
        <dbReference type="EC" id="3.2.1.101"/>
    </reaction>
</comment>
<evidence type="ECO:0000256" key="1">
    <source>
        <dbReference type="ARBA" id="ARBA00001452"/>
    </source>
</evidence>
<evidence type="ECO:0000256" key="8">
    <source>
        <dbReference type="PIRNR" id="PIRNR016302"/>
    </source>
</evidence>
<dbReference type="PIRSF" id="PIRSF016302">
    <property type="entry name" value="Man_a_manosd"/>
    <property type="match status" value="1"/>
</dbReference>
<keyword evidence="5 8" id="KW-0378">Hydrolase</keyword>
<reference evidence="11 12" key="1">
    <citation type="journal article" date="2013" name="PLoS Genet.">
        <title>Genomic mechanisms accounting for the adaptation to parasitism in nematode-trapping fungi.</title>
        <authorList>
            <person name="Meerupati T."/>
            <person name="Andersson K.M."/>
            <person name="Friman E."/>
            <person name="Kumar D."/>
            <person name="Tunlid A."/>
            <person name="Ahren D."/>
        </authorList>
    </citation>
    <scope>NUCLEOTIDE SEQUENCE [LARGE SCALE GENOMIC DNA]</scope>
    <source>
        <strain evidence="11 12">CBS 200.50</strain>
    </source>
</reference>
<evidence type="ECO:0000256" key="2">
    <source>
        <dbReference type="ARBA" id="ARBA00009699"/>
    </source>
</evidence>
<feature type="region of interest" description="Disordered" evidence="9">
    <location>
        <begin position="416"/>
        <end position="451"/>
    </location>
</feature>
<name>S8C761_DACHA</name>
<evidence type="ECO:0000256" key="5">
    <source>
        <dbReference type="ARBA" id="ARBA00022801"/>
    </source>
</evidence>
<sequence length="472" mass="50427">MRSRLSATSALLASVQLLSLVPATFGQISIDLNSADSLKNAAKTVMKSMVKDYTGQQPFTAGLLPNGYGLFESGLFFNTILDYAAFTGDSSYNGLFEKDFFAQIGPNADFVPANKTEGVANDDVGYWALTAMTAAEYGAKPADSSSPAYLDLAKNVFNAFVSRWDTANCKGGLRWTIYNFQNGYDFKDTNSNGIFFELAARLGAQTGNKTYFDWATKVFDWTAKTGLTDVEANPGTGVVYAGASVQDNCKDLDKTFYSAQHANYLLGCAVMFNATGSQTWLDRAILLTSYASVTYFGPQMYVDDGTSQVVIEQACEFEDKCNNDQKAGKSVLFRSLAGAMRLNKKGEIANSLTVQLNNSAKAAGKSCQDNGNCGFKWSDLKYDPTKGTGFGEKMAAIESWMAIVRRANANPDTAVFQADTSNQPSTTSGSPSGSSSTPGATQTSSTPNSGSKVMAGSALGVMAAISFLNMLL</sequence>
<accession>S8C761</accession>
<dbReference type="Gene3D" id="1.50.10.20">
    <property type="match status" value="1"/>
</dbReference>
<dbReference type="InterPro" id="IPR008928">
    <property type="entry name" value="6-hairpin_glycosidase_sf"/>
</dbReference>
<evidence type="ECO:0000256" key="6">
    <source>
        <dbReference type="ARBA" id="ARBA00023180"/>
    </source>
</evidence>
<dbReference type="HOGENOM" id="CLU_025694_1_1_1"/>
<feature type="compositionally biased region" description="Low complexity" evidence="9">
    <location>
        <begin position="420"/>
        <end position="447"/>
    </location>
</feature>
<dbReference type="GO" id="GO:0016052">
    <property type="term" value="P:carbohydrate catabolic process"/>
    <property type="evidence" value="ECO:0007669"/>
    <property type="project" value="InterPro"/>
</dbReference>
<protein>
    <recommendedName>
        <fullName evidence="3 8">Mannan endo-1,6-alpha-mannosidase</fullName>
        <ecNumber evidence="3 8">3.2.1.101</ecNumber>
    </recommendedName>
</protein>
<gene>
    <name evidence="11" type="ORF">H072_2385</name>
</gene>
<evidence type="ECO:0000313" key="12">
    <source>
        <dbReference type="Proteomes" id="UP000015100"/>
    </source>
</evidence>
<dbReference type="SUPFAM" id="SSF48208">
    <property type="entry name" value="Six-hairpin glycosidases"/>
    <property type="match status" value="1"/>
</dbReference>
<dbReference type="EC" id="3.2.1.101" evidence="3 8"/>
<comment type="similarity">
    <text evidence="2 8">Belongs to the glycosyl hydrolase 76 family.</text>
</comment>
<dbReference type="EMBL" id="AQGS01000071">
    <property type="protein sequence ID" value="EPS43567.1"/>
    <property type="molecule type" value="Genomic_DNA"/>
</dbReference>
<dbReference type="AlphaFoldDB" id="S8C761"/>
<evidence type="ECO:0000313" key="11">
    <source>
        <dbReference type="EMBL" id="EPS43567.1"/>
    </source>
</evidence>
<feature type="signal peptide" evidence="10">
    <location>
        <begin position="1"/>
        <end position="26"/>
    </location>
</feature>
<reference evidence="12" key="2">
    <citation type="submission" date="2013-04" db="EMBL/GenBank/DDBJ databases">
        <title>Genomic mechanisms accounting for the adaptation to parasitism in nematode-trapping fungi.</title>
        <authorList>
            <person name="Ahren D.G."/>
        </authorList>
    </citation>
    <scope>NUCLEOTIDE SEQUENCE [LARGE SCALE GENOMIC DNA]</scope>
    <source>
        <strain evidence="12">CBS 200.50</strain>
    </source>
</reference>
<dbReference type="PANTHER" id="PTHR12145">
    <property type="entry name" value="MANNAN ENDO-1,6-ALPHA-MANNOSIDASE DCW1"/>
    <property type="match status" value="1"/>
</dbReference>
<dbReference type="GO" id="GO:0008496">
    <property type="term" value="F:mannan endo-1,6-alpha-mannosidase activity"/>
    <property type="evidence" value="ECO:0007669"/>
    <property type="project" value="UniProtKB-UniRule"/>
</dbReference>
<comment type="caution">
    <text evidence="11">The sequence shown here is derived from an EMBL/GenBank/DDBJ whole genome shotgun (WGS) entry which is preliminary data.</text>
</comment>